<name>A0A7W9SR60_ARMRO</name>
<evidence type="ECO:0000313" key="4">
    <source>
        <dbReference type="Proteomes" id="UP000520814"/>
    </source>
</evidence>
<accession>A0A7W9SR60</accession>
<dbReference type="PANTHER" id="PTHR37836">
    <property type="entry name" value="LMO1036 PROTEIN"/>
    <property type="match status" value="1"/>
</dbReference>
<protein>
    <recommendedName>
        <fullName evidence="5">DUF4038 domain-containing protein</fullName>
    </recommendedName>
</protein>
<feature type="domain" description="Apiosidase-like catalytic" evidence="2">
    <location>
        <begin position="7"/>
        <end position="328"/>
    </location>
</feature>
<dbReference type="InterPro" id="IPR025277">
    <property type="entry name" value="Apiosidase-like_cat_dom"/>
</dbReference>
<feature type="domain" description="Putative collagen-binding" evidence="1">
    <location>
        <begin position="347"/>
        <end position="417"/>
    </location>
</feature>
<organism evidence="3 4">
    <name type="scientific">Armatimonas rosea</name>
    <dbReference type="NCBI Taxonomy" id="685828"/>
    <lineage>
        <taxon>Bacteria</taxon>
        <taxon>Bacillati</taxon>
        <taxon>Armatimonadota</taxon>
        <taxon>Armatimonadia</taxon>
        <taxon>Armatimonadales</taxon>
        <taxon>Armatimonadaceae</taxon>
        <taxon>Armatimonas</taxon>
    </lineage>
</organism>
<evidence type="ECO:0000259" key="2">
    <source>
        <dbReference type="Pfam" id="PF13204"/>
    </source>
</evidence>
<dbReference type="Pfam" id="PF13204">
    <property type="entry name" value="Apiosidase"/>
    <property type="match status" value="1"/>
</dbReference>
<dbReference type="PANTHER" id="PTHR37836:SF3">
    <property type="entry name" value="ENDOGLUCANASE"/>
    <property type="match status" value="1"/>
</dbReference>
<dbReference type="Proteomes" id="UP000520814">
    <property type="component" value="Unassembled WGS sequence"/>
</dbReference>
<dbReference type="Pfam" id="PF12904">
    <property type="entry name" value="Collagen_bind_2"/>
    <property type="match status" value="1"/>
</dbReference>
<keyword evidence="4" id="KW-1185">Reference proteome</keyword>
<dbReference type="RefSeq" id="WP_184196130.1">
    <property type="nucleotide sequence ID" value="NZ_JACHGW010000002.1"/>
</dbReference>
<evidence type="ECO:0008006" key="5">
    <source>
        <dbReference type="Google" id="ProtNLM"/>
    </source>
</evidence>
<dbReference type="AlphaFoldDB" id="A0A7W9SR60"/>
<evidence type="ECO:0000259" key="1">
    <source>
        <dbReference type="Pfam" id="PF12904"/>
    </source>
</evidence>
<gene>
    <name evidence="3" type="ORF">HNQ39_002485</name>
</gene>
<dbReference type="EMBL" id="JACHGW010000002">
    <property type="protein sequence ID" value="MBB6050694.1"/>
    <property type="molecule type" value="Genomic_DNA"/>
</dbReference>
<comment type="caution">
    <text evidence="3">The sequence shown here is derived from an EMBL/GenBank/DDBJ whole genome shotgun (WGS) entry which is preliminary data.</text>
</comment>
<dbReference type="Gene3D" id="3.20.20.80">
    <property type="entry name" value="Glycosidases"/>
    <property type="match status" value="1"/>
</dbReference>
<evidence type="ECO:0000313" key="3">
    <source>
        <dbReference type="EMBL" id="MBB6050694.1"/>
    </source>
</evidence>
<dbReference type="InterPro" id="IPR024749">
    <property type="entry name" value="Collagen-bd_put"/>
</dbReference>
<dbReference type="SUPFAM" id="SSF51445">
    <property type="entry name" value="(Trans)glycosidases"/>
    <property type="match status" value="1"/>
</dbReference>
<sequence>MNLRVTDNGRFLQWDDQTPFFYLADTAWELFHRLTLDEAKHYLDVRAEQGFTVIQAVLLAEFEGLTEPNQNGDLPLHDLDPTKPNEKYFAHVDAVLDYAESLGLMMGLLPTWGDKVVKAWGTGPVVFNPTNAYAYGKWLGLRYLHRENIIWINGGDRKPTTDEERETFRKLGQALRDSDPNHLITFHPQGGCHSSDAFHTEDWLDFNMIQSGHGARRIDNAAMVDKDYALAPAKPTLDAEPSYENHPINWKPDTSRFRDDDVRSALWRSVLAGACGVTYGCQDVWQFFDPSRHAAIAYADTHWSEALHFSGAWQVRHLRSLFEERDFTTGVPAQERILTDGTGARCLTGDSYLLCYLPEGGELTLTIDDLGFEMAAVSWLDPRTGIAVDDDEVDCVGEVTVASPTSGRHNDWVLCLEAAELVEDDED</sequence>
<reference evidence="3 4" key="1">
    <citation type="submission" date="2020-08" db="EMBL/GenBank/DDBJ databases">
        <title>Genomic Encyclopedia of Type Strains, Phase IV (KMG-IV): sequencing the most valuable type-strain genomes for metagenomic binning, comparative biology and taxonomic classification.</title>
        <authorList>
            <person name="Goeker M."/>
        </authorList>
    </citation>
    <scope>NUCLEOTIDE SEQUENCE [LARGE SCALE GENOMIC DNA]</scope>
    <source>
        <strain evidence="3 4">DSM 23562</strain>
    </source>
</reference>
<dbReference type="InterPro" id="IPR017853">
    <property type="entry name" value="GH"/>
</dbReference>
<proteinExistence type="predicted"/>